<evidence type="ECO:0000313" key="4">
    <source>
        <dbReference type="Proteomes" id="UP001591681"/>
    </source>
</evidence>
<proteinExistence type="predicted"/>
<keyword evidence="1" id="KW-0175">Coiled coil</keyword>
<accession>A0ABD1K164</accession>
<dbReference type="InterPro" id="IPR039902">
    <property type="entry name" value="CCDC148/CCDC112"/>
</dbReference>
<dbReference type="EMBL" id="JBHFQA010000010">
    <property type="protein sequence ID" value="KAL2092835.1"/>
    <property type="molecule type" value="Genomic_DNA"/>
</dbReference>
<gene>
    <name evidence="3" type="ORF">ACEWY4_012633</name>
</gene>
<reference evidence="3 4" key="1">
    <citation type="submission" date="2024-09" db="EMBL/GenBank/DDBJ databases">
        <title>A chromosome-level genome assembly of Gray's grenadier anchovy, Coilia grayii.</title>
        <authorList>
            <person name="Fu Z."/>
        </authorList>
    </citation>
    <scope>NUCLEOTIDE SEQUENCE [LARGE SCALE GENOMIC DNA]</scope>
    <source>
        <strain evidence="3">G4</strain>
        <tissue evidence="3">Muscle</tissue>
    </source>
</reference>
<evidence type="ECO:0000256" key="1">
    <source>
        <dbReference type="ARBA" id="ARBA00023054"/>
    </source>
</evidence>
<dbReference type="AlphaFoldDB" id="A0ABD1K164"/>
<evidence type="ECO:0000256" key="2">
    <source>
        <dbReference type="SAM" id="MobiDB-lite"/>
    </source>
</evidence>
<evidence type="ECO:0000313" key="3">
    <source>
        <dbReference type="EMBL" id="KAL2092835.1"/>
    </source>
</evidence>
<sequence length="450" mass="54538">MTCHRDSMKQLDNTTELKIFLQEVEHLKKLVEKNEKETWLKIHWKNGLGDYFSGVKELDEKLKNNLNNDRIRVEQQLVKLRHGVRGFQEQLTDVKPSNELVEKLQEIMTEVETSFNTFKLDQHQSFEDLLKEERVCWQELSAFEKKMELWSYTDKSDSMPHTAQSGRVHATIVSHSDCGPPEVKALDTFLQQTGVYGSWDQYDHQSFLQIWTKHAGRPSYLREAVAYLPARSQEEVLQHEEWYMKLQDLQERRKLAIQRWRREKEREKEERLQQREELLDVQLRQREEKAQKQHQRTEEEKREATARLEEWRSHRQLREEQERERRVKEEVLQKRRLQEQRRRQQEARLVLKASAQQKKEQEERRLAEIAARERAEIEERRKVGEQLIQQFQDRDLHRLEAKLLQKQQREEEDLERRKRLDKLKEKVSPYLSPERLSLSDSLYSKNVVTM</sequence>
<evidence type="ECO:0008006" key="5">
    <source>
        <dbReference type="Google" id="ProtNLM"/>
    </source>
</evidence>
<protein>
    <recommendedName>
        <fullName evidence="5">Coiled-coil domain-containing protein 112</fullName>
    </recommendedName>
</protein>
<comment type="caution">
    <text evidence="3">The sequence shown here is derived from an EMBL/GenBank/DDBJ whole genome shotgun (WGS) entry which is preliminary data.</text>
</comment>
<organism evidence="3 4">
    <name type="scientific">Coilia grayii</name>
    <name type="common">Gray's grenadier anchovy</name>
    <dbReference type="NCBI Taxonomy" id="363190"/>
    <lineage>
        <taxon>Eukaryota</taxon>
        <taxon>Metazoa</taxon>
        <taxon>Chordata</taxon>
        <taxon>Craniata</taxon>
        <taxon>Vertebrata</taxon>
        <taxon>Euteleostomi</taxon>
        <taxon>Actinopterygii</taxon>
        <taxon>Neopterygii</taxon>
        <taxon>Teleostei</taxon>
        <taxon>Clupei</taxon>
        <taxon>Clupeiformes</taxon>
        <taxon>Clupeoidei</taxon>
        <taxon>Engraulidae</taxon>
        <taxon>Coilinae</taxon>
        <taxon>Coilia</taxon>
    </lineage>
</organism>
<dbReference type="PANTHER" id="PTHR21549:SF0">
    <property type="entry name" value="COILED-COIL DOMAIN-CONTAINING PROTEIN 112"/>
    <property type="match status" value="1"/>
</dbReference>
<name>A0ABD1K164_9TELE</name>
<dbReference type="PANTHER" id="PTHR21549">
    <property type="entry name" value="MUTATED IN BLADDER CANCER 1"/>
    <property type="match status" value="1"/>
</dbReference>
<keyword evidence="4" id="KW-1185">Reference proteome</keyword>
<dbReference type="Proteomes" id="UP001591681">
    <property type="component" value="Unassembled WGS sequence"/>
</dbReference>
<feature type="region of interest" description="Disordered" evidence="2">
    <location>
        <begin position="288"/>
        <end position="307"/>
    </location>
</feature>